<dbReference type="WBParaSite" id="ES5_v2.g11005.t1">
    <property type="protein sequence ID" value="ES5_v2.g11005.t1"/>
    <property type="gene ID" value="ES5_v2.g11005"/>
</dbReference>
<evidence type="ECO:0000313" key="1">
    <source>
        <dbReference type="Proteomes" id="UP000887579"/>
    </source>
</evidence>
<organism evidence="1 2">
    <name type="scientific">Panagrolaimus sp. ES5</name>
    <dbReference type="NCBI Taxonomy" id="591445"/>
    <lineage>
        <taxon>Eukaryota</taxon>
        <taxon>Metazoa</taxon>
        <taxon>Ecdysozoa</taxon>
        <taxon>Nematoda</taxon>
        <taxon>Chromadorea</taxon>
        <taxon>Rhabditida</taxon>
        <taxon>Tylenchina</taxon>
        <taxon>Panagrolaimomorpha</taxon>
        <taxon>Panagrolaimoidea</taxon>
        <taxon>Panagrolaimidae</taxon>
        <taxon>Panagrolaimus</taxon>
    </lineage>
</organism>
<protein>
    <submittedName>
        <fullName evidence="2">Uncharacterized protein</fullName>
    </submittedName>
</protein>
<evidence type="ECO:0000313" key="2">
    <source>
        <dbReference type="WBParaSite" id="ES5_v2.g11005.t1"/>
    </source>
</evidence>
<proteinExistence type="predicted"/>
<name>A0AC34F1W2_9BILA</name>
<reference evidence="2" key="1">
    <citation type="submission" date="2022-11" db="UniProtKB">
        <authorList>
            <consortium name="WormBaseParasite"/>
        </authorList>
    </citation>
    <scope>IDENTIFICATION</scope>
</reference>
<accession>A0AC34F1W2</accession>
<sequence>MTSDGKVVAPKKASKLWIYNSFGAAENPHSSYLVIRKIAKFDIRILDLSSQQLTFYQYQLLTASGTVEKVKLAVIEITDSNGFDVTFDKLFENLQNLKEFELATYKTIPFEADTVAKMIEILPRLKNLHQLKLGKLEENFDFSLFSEYLMKNGTVDVRLEFRGYGLSDAYKAMLETFIDKIMKNRPKQIPLILFPQLNKIKLAKYKKIFNRQYKI</sequence>
<dbReference type="Proteomes" id="UP000887579">
    <property type="component" value="Unplaced"/>
</dbReference>